<organism evidence="2 3">
    <name type="scientific">Candidatus Pseudobacter hemicellulosilyticus</name>
    <dbReference type="NCBI Taxonomy" id="3121375"/>
    <lineage>
        <taxon>Bacteria</taxon>
        <taxon>Pseudomonadati</taxon>
        <taxon>Bacteroidota</taxon>
        <taxon>Chitinophagia</taxon>
        <taxon>Chitinophagales</taxon>
        <taxon>Chitinophagaceae</taxon>
        <taxon>Pseudobacter</taxon>
    </lineage>
</organism>
<name>A0AAJ6BJ06_9BACT</name>
<gene>
    <name evidence="2" type="ORF">P0Y53_04815</name>
</gene>
<feature type="transmembrane region" description="Helical" evidence="1">
    <location>
        <begin position="156"/>
        <end position="181"/>
    </location>
</feature>
<accession>A0AAJ6BJ06</accession>
<proteinExistence type="predicted"/>
<feature type="transmembrane region" description="Helical" evidence="1">
    <location>
        <begin position="64"/>
        <end position="89"/>
    </location>
</feature>
<feature type="transmembrane region" description="Helical" evidence="1">
    <location>
        <begin position="326"/>
        <end position="345"/>
    </location>
</feature>
<feature type="transmembrane region" description="Helical" evidence="1">
    <location>
        <begin position="352"/>
        <end position="374"/>
    </location>
</feature>
<evidence type="ECO:0000256" key="1">
    <source>
        <dbReference type="SAM" id="Phobius"/>
    </source>
</evidence>
<feature type="transmembrane region" description="Helical" evidence="1">
    <location>
        <begin position="273"/>
        <end position="292"/>
    </location>
</feature>
<evidence type="ECO:0000313" key="3">
    <source>
        <dbReference type="Proteomes" id="UP001220610"/>
    </source>
</evidence>
<protein>
    <submittedName>
        <fullName evidence="2">Uncharacterized protein</fullName>
    </submittedName>
</protein>
<reference evidence="2" key="1">
    <citation type="submission" date="2023-03" db="EMBL/GenBank/DDBJ databases">
        <title>Andean soil-derived lignocellulolytic bacterial consortium as a source of novel taxa and putative plastic-active enzymes.</title>
        <authorList>
            <person name="Diaz-Garcia L."/>
            <person name="Chuvochina M."/>
            <person name="Feuerriegel G."/>
            <person name="Bunk B."/>
            <person name="Sproer C."/>
            <person name="Streit W.R."/>
            <person name="Rodriguez L.M."/>
            <person name="Overmann J."/>
            <person name="Jimenez D.J."/>
        </authorList>
    </citation>
    <scope>NUCLEOTIDE SEQUENCE</scope>
    <source>
        <strain evidence="2">MAG 7</strain>
    </source>
</reference>
<dbReference type="EMBL" id="CP119311">
    <property type="protein sequence ID" value="WEK36816.1"/>
    <property type="molecule type" value="Genomic_DNA"/>
</dbReference>
<dbReference type="Proteomes" id="UP001220610">
    <property type="component" value="Chromosome"/>
</dbReference>
<keyword evidence="1" id="KW-0812">Transmembrane</keyword>
<keyword evidence="1" id="KW-1133">Transmembrane helix</keyword>
<sequence length="422" mass="48397">MFNPKKDRIWWGAVALLGLIYLANCFTPLRLSNDTIRYFRLMEQLEGTWPGPPAGYEEFLPYGYVYFLLALSKAGLLRALVICGCQLAYLAGSLYYACRLFGTAVSAARLIFFCLLSWVSIKYTVLPLAEMQFLFFSMCTLYWCRRYLASGRSRYGWWMLVFCGLAVLTRTAGIALVLSLGLAIGHHYRQALRQWVGRHRLLVGFSLLVLALVPVLGYLYYFSFRIYLQDLGGSFSRDTGRFLWTNFTGHLIDFGELFVNIPLSKSGPLLPAGWAKPLYMLVGAAFLALVLFRICSRRVALPMLVRIYLVVYLLMIFNWPYFDTRFWFPVLPLLVGLLLLPGVPLPGVARRWLAPAYGTLAVLSGIFVLGYYSWLSFDRDALARRQDAGIWQKEYEWYFSGRPADKRTGMDQDVLYILEKYQ</sequence>
<evidence type="ECO:0000313" key="2">
    <source>
        <dbReference type="EMBL" id="WEK36816.1"/>
    </source>
</evidence>
<dbReference type="AlphaFoldDB" id="A0AAJ6BJ06"/>
<keyword evidence="1" id="KW-0472">Membrane</keyword>
<feature type="transmembrane region" description="Helical" evidence="1">
    <location>
        <begin position="299"/>
        <end position="320"/>
    </location>
</feature>
<feature type="transmembrane region" description="Helical" evidence="1">
    <location>
        <begin position="201"/>
        <end position="221"/>
    </location>
</feature>